<dbReference type="InterPro" id="IPR019757">
    <property type="entry name" value="Pept_S26A_signal_pept_1_Lys-AS"/>
</dbReference>
<dbReference type="PROSITE" id="PS00760">
    <property type="entry name" value="SPASE_I_2"/>
    <property type="match status" value="1"/>
</dbReference>
<evidence type="ECO:0000256" key="5">
    <source>
        <dbReference type="ARBA" id="ARBA00022670"/>
    </source>
</evidence>
<organism evidence="11 12">
    <name type="scientific">Knoellia sinensis KCTC 19936</name>
    <dbReference type="NCBI Taxonomy" id="1385520"/>
    <lineage>
        <taxon>Bacteria</taxon>
        <taxon>Bacillati</taxon>
        <taxon>Actinomycetota</taxon>
        <taxon>Actinomycetes</taxon>
        <taxon>Micrococcales</taxon>
        <taxon>Intrasporangiaceae</taxon>
        <taxon>Knoellia</taxon>
    </lineage>
</organism>
<dbReference type="OrthoDB" id="9815782at2"/>
<keyword evidence="12" id="KW-1185">Reference proteome</keyword>
<dbReference type="AlphaFoldDB" id="A0A0A0IYK8"/>
<gene>
    <name evidence="11" type="ORF">N802_09345</name>
</gene>
<keyword evidence="5 8" id="KW-0645">Protease</keyword>
<dbReference type="InterPro" id="IPR036286">
    <property type="entry name" value="LexA/Signal_pep-like_sf"/>
</dbReference>
<dbReference type="InterPro" id="IPR000223">
    <property type="entry name" value="Pept_S26A_signal_pept_1"/>
</dbReference>
<evidence type="ECO:0000256" key="7">
    <source>
        <dbReference type="PIRSR" id="PIRSR600223-1"/>
    </source>
</evidence>
<dbReference type="PROSITE" id="PS00501">
    <property type="entry name" value="SPASE_I_1"/>
    <property type="match status" value="1"/>
</dbReference>
<evidence type="ECO:0000256" key="4">
    <source>
        <dbReference type="ARBA" id="ARBA00013208"/>
    </source>
</evidence>
<dbReference type="NCBIfam" id="TIGR02227">
    <property type="entry name" value="sigpep_I_bact"/>
    <property type="match status" value="1"/>
</dbReference>
<evidence type="ECO:0000256" key="1">
    <source>
        <dbReference type="ARBA" id="ARBA00000677"/>
    </source>
</evidence>
<evidence type="ECO:0000256" key="2">
    <source>
        <dbReference type="ARBA" id="ARBA00004401"/>
    </source>
</evidence>
<dbReference type="CDD" id="cd06530">
    <property type="entry name" value="S26_SPase_I"/>
    <property type="match status" value="1"/>
</dbReference>
<evidence type="ECO:0000313" key="11">
    <source>
        <dbReference type="EMBL" id="KGN30300.1"/>
    </source>
</evidence>
<comment type="similarity">
    <text evidence="3 9">Belongs to the peptidase S26 family.</text>
</comment>
<dbReference type="SUPFAM" id="SSF51306">
    <property type="entry name" value="LexA/Signal peptidase"/>
    <property type="match status" value="1"/>
</dbReference>
<dbReference type="GO" id="GO:0005886">
    <property type="term" value="C:plasma membrane"/>
    <property type="evidence" value="ECO:0007669"/>
    <property type="project" value="UniProtKB-SubCell"/>
</dbReference>
<reference evidence="11 12" key="1">
    <citation type="submission" date="2013-08" db="EMBL/GenBank/DDBJ databases">
        <title>The genome sequence of Knoellia sinensis.</title>
        <authorList>
            <person name="Zhu W."/>
            <person name="Wang G."/>
        </authorList>
    </citation>
    <scope>NUCLEOTIDE SEQUENCE [LARGE SCALE GENOMIC DNA]</scope>
    <source>
        <strain evidence="11 12">KCTC 19936</strain>
    </source>
</reference>
<dbReference type="EMBL" id="AVPJ01000020">
    <property type="protein sequence ID" value="KGN30300.1"/>
    <property type="molecule type" value="Genomic_DNA"/>
</dbReference>
<name>A0A0A0IYK8_9MICO</name>
<protein>
    <recommendedName>
        <fullName evidence="4 8">Signal peptidase I</fullName>
        <ecNumber evidence="4 8">3.4.21.89</ecNumber>
    </recommendedName>
</protein>
<dbReference type="STRING" id="1385520.N802_09345"/>
<feature type="domain" description="Peptidase S26" evidence="10">
    <location>
        <begin position="15"/>
        <end position="165"/>
    </location>
</feature>
<keyword evidence="6 8" id="KW-0378">Hydrolase</keyword>
<feature type="active site" evidence="7">
    <location>
        <position position="43"/>
    </location>
</feature>
<dbReference type="PANTHER" id="PTHR43390:SF1">
    <property type="entry name" value="CHLOROPLAST PROCESSING PEPTIDASE"/>
    <property type="match status" value="1"/>
</dbReference>
<evidence type="ECO:0000256" key="8">
    <source>
        <dbReference type="RuleBase" id="RU003993"/>
    </source>
</evidence>
<dbReference type="InterPro" id="IPR019533">
    <property type="entry name" value="Peptidase_S26"/>
</dbReference>
<comment type="catalytic activity">
    <reaction evidence="1 8">
        <text>Cleavage of hydrophobic, N-terminal signal or leader sequences from secreted and periplasmic proteins.</text>
        <dbReference type="EC" id="3.4.21.89"/>
    </reaction>
</comment>
<evidence type="ECO:0000256" key="6">
    <source>
        <dbReference type="ARBA" id="ARBA00022801"/>
    </source>
</evidence>
<accession>A0A0A0IYK8</accession>
<dbReference type="eggNOG" id="COG0681">
    <property type="taxonomic scope" value="Bacteria"/>
</dbReference>
<dbReference type="PRINTS" id="PR00727">
    <property type="entry name" value="LEADERPTASE"/>
</dbReference>
<evidence type="ECO:0000313" key="12">
    <source>
        <dbReference type="Proteomes" id="UP000030002"/>
    </source>
</evidence>
<dbReference type="GO" id="GO:0004252">
    <property type="term" value="F:serine-type endopeptidase activity"/>
    <property type="evidence" value="ECO:0007669"/>
    <property type="project" value="InterPro"/>
</dbReference>
<evidence type="ECO:0000256" key="3">
    <source>
        <dbReference type="ARBA" id="ARBA00009370"/>
    </source>
</evidence>
<dbReference type="PANTHER" id="PTHR43390">
    <property type="entry name" value="SIGNAL PEPTIDASE I"/>
    <property type="match status" value="1"/>
</dbReference>
<comment type="caution">
    <text evidence="11">The sequence shown here is derived from an EMBL/GenBank/DDBJ whole genome shotgun (WGS) entry which is preliminary data.</text>
</comment>
<proteinExistence type="inferred from homology"/>
<dbReference type="Proteomes" id="UP000030002">
    <property type="component" value="Unassembled WGS sequence"/>
</dbReference>
<feature type="active site" evidence="7">
    <location>
        <position position="85"/>
    </location>
</feature>
<dbReference type="Pfam" id="PF10502">
    <property type="entry name" value="Peptidase_S26"/>
    <property type="match status" value="1"/>
</dbReference>
<sequence length="170" mass="18493">MKVHKPLRMSPRVGTALAILMLVVGVSLVRAFVAVPVRVASASMEPTLGTGDVVLVSRTTPRIDDVQRWDLVVFDDPSKHRRTIKRVIGLPGEAIVVLDGVLHIDGEPVKESWVDPATVDGSFTRTFHVPDDEVFLLGDNRGNSVDSRDFGSLPAAALEGRVVVKLLPLW</sequence>
<comment type="subcellular location">
    <subcellularLocation>
        <location evidence="2">Cell membrane</location>
        <topology evidence="2">Single-pass type II membrane protein</topology>
    </subcellularLocation>
    <subcellularLocation>
        <location evidence="9">Membrane</location>
        <topology evidence="9">Single-pass type II membrane protein</topology>
    </subcellularLocation>
</comment>
<evidence type="ECO:0000259" key="10">
    <source>
        <dbReference type="Pfam" id="PF10502"/>
    </source>
</evidence>
<dbReference type="InterPro" id="IPR019756">
    <property type="entry name" value="Pept_S26A_signal_pept_1_Ser-AS"/>
</dbReference>
<dbReference type="EC" id="3.4.21.89" evidence="4 8"/>
<dbReference type="GO" id="GO:0006465">
    <property type="term" value="P:signal peptide processing"/>
    <property type="evidence" value="ECO:0007669"/>
    <property type="project" value="InterPro"/>
</dbReference>
<evidence type="ECO:0000256" key="9">
    <source>
        <dbReference type="RuleBase" id="RU362042"/>
    </source>
</evidence>
<dbReference type="GO" id="GO:0009003">
    <property type="term" value="F:signal peptidase activity"/>
    <property type="evidence" value="ECO:0007669"/>
    <property type="project" value="UniProtKB-EC"/>
</dbReference>
<dbReference type="Gene3D" id="2.10.109.10">
    <property type="entry name" value="Umud Fragment, subunit A"/>
    <property type="match status" value="1"/>
</dbReference>